<dbReference type="RefSeq" id="WP_070559900.1">
    <property type="nucleotide sequence ID" value="NZ_CAJHLG010000003.1"/>
</dbReference>
<evidence type="ECO:0000313" key="4">
    <source>
        <dbReference type="Proteomes" id="UP000250354"/>
    </source>
</evidence>
<dbReference type="EMBL" id="JAOTMY010000002">
    <property type="protein sequence ID" value="MCY3087532.1"/>
    <property type="molecule type" value="Genomic_DNA"/>
</dbReference>
<dbReference type="Proteomes" id="UP000250354">
    <property type="component" value="Chromosome"/>
</dbReference>
<feature type="domain" description="DUF4422" evidence="1">
    <location>
        <begin position="7"/>
        <end position="221"/>
    </location>
</feature>
<dbReference type="InterPro" id="IPR025536">
    <property type="entry name" value="DUF4422"/>
</dbReference>
<organism evidence="2 5">
    <name type="scientific">Aerococcus mictus</name>
    <dbReference type="NCBI Taxonomy" id="2976810"/>
    <lineage>
        <taxon>Bacteria</taxon>
        <taxon>Bacillati</taxon>
        <taxon>Bacillota</taxon>
        <taxon>Bacilli</taxon>
        <taxon>Lactobacillales</taxon>
        <taxon>Aerococcaceae</taxon>
        <taxon>Aerococcus</taxon>
    </lineage>
</organism>
<dbReference type="Pfam" id="PF14393">
    <property type="entry name" value="DUF4422"/>
    <property type="match status" value="1"/>
</dbReference>
<reference evidence="3 4" key="1">
    <citation type="journal article" date="2020" name="J. Bacteriol.">
        <title>Aerococcus urinae Isolated from Women with Lower Urinary Tract Symptoms: In Vitro Aggregation and Genome Analysis.</title>
        <authorList>
            <person name="Hilt E.E."/>
            <person name="Putonti C."/>
            <person name="Thomas-White K."/>
            <person name="Lewis A.L."/>
            <person name="Visick K.L."/>
            <person name="Gilbert N.M."/>
            <person name="Wolfe A.J."/>
        </authorList>
    </citation>
    <scope>NUCLEOTIDE SEQUENCE [LARGE SCALE GENOMIC DNA]</scope>
    <source>
        <strain evidence="3 4">UMB1016</strain>
    </source>
</reference>
<dbReference type="AlphaFoldDB" id="A0A1E9PEM4"/>
<gene>
    <name evidence="3" type="ORF">DBT44_0006055</name>
    <name evidence="2" type="ORF">ODY61_05285</name>
</gene>
<name>A0A1E9PEM4_9LACT</name>
<keyword evidence="4" id="KW-1185">Reference proteome</keyword>
<sequence length="265" mass="31612">MDEYTVKIVIATHKKYQMPEDSMYIPLHVGAEGKRDSNGNEIDLGYIKDNTGENISIYNDFFCELTGLYWAWKNLSADYIGIVHYRRHFSMNKKILEYKQLKPFLGKIKLFVPKKRWYVIETLKSHYAHTHHLEHLDVTRNVISKKYPDYLKNFDKIMNRRWGYMFNMMIAEYDFINAYCSWVFDVLFDVFSNIDFSNYSVFEKRFIGRVSELLFNVWLNKAIEDGLIKKSEIMELDCAVEENMFIKIPEFLKAKYLGKKYGSSF</sequence>
<proteinExistence type="predicted"/>
<accession>A0A9Q4DDB0</accession>
<evidence type="ECO:0000313" key="3">
    <source>
        <dbReference type="EMBL" id="WWC53966.1"/>
    </source>
</evidence>
<dbReference type="EMBL" id="CP145132">
    <property type="protein sequence ID" value="WWC53966.1"/>
    <property type="molecule type" value="Genomic_DNA"/>
</dbReference>
<accession>A0A1E9PEM4</accession>
<evidence type="ECO:0000313" key="5">
    <source>
        <dbReference type="Proteomes" id="UP001069047"/>
    </source>
</evidence>
<dbReference type="GeneID" id="89334384"/>
<protein>
    <submittedName>
        <fullName evidence="2">DUF4422 domain-containing protein</fullName>
    </submittedName>
</protein>
<reference evidence="2" key="2">
    <citation type="submission" date="2022-09" db="EMBL/GenBank/DDBJ databases">
        <title>Aerococcus urinae taxonomy study.</title>
        <authorList>
            <person name="Christensen J."/>
            <person name="Senneby E."/>
        </authorList>
    </citation>
    <scope>NUCLEOTIDE SEQUENCE</scope>
    <source>
        <strain evidence="2">LUND-41-B12</strain>
    </source>
</reference>
<evidence type="ECO:0000259" key="1">
    <source>
        <dbReference type="Pfam" id="PF14393"/>
    </source>
</evidence>
<dbReference type="Proteomes" id="UP001069047">
    <property type="component" value="Unassembled WGS sequence"/>
</dbReference>
<reference evidence="3" key="3">
    <citation type="submission" date="2024-02" db="EMBL/GenBank/DDBJ databases">
        <authorList>
            <person name="Choi B."/>
        </authorList>
    </citation>
    <scope>NUCLEOTIDE SEQUENCE</scope>
    <source>
        <strain evidence="3">UMB1016</strain>
    </source>
</reference>
<evidence type="ECO:0000313" key="2">
    <source>
        <dbReference type="EMBL" id="MCY3087532.1"/>
    </source>
</evidence>